<sequence>MDDEHYQNLLMQEQAEIATSIQLEASLAAMKAKNDNALKEMLQLEQELAAVTSEYETLNRFKGFSQEQCFSAKAESYKINGEKQKAKQLLRDVDQSTAYWKDVFKRSDASVKTSDEHVAALYDSPWVIQKLEAKAEIGKMTEKLRELQQQFAGLENSRKYKG</sequence>
<reference evidence="2" key="1">
    <citation type="submission" date="2022-11" db="UniProtKB">
        <authorList>
            <consortium name="WormBaseParasite"/>
        </authorList>
    </citation>
    <scope>IDENTIFICATION</scope>
</reference>
<organism evidence="1 2">
    <name type="scientific">Panagrolaimus sp. PS1159</name>
    <dbReference type="NCBI Taxonomy" id="55785"/>
    <lineage>
        <taxon>Eukaryota</taxon>
        <taxon>Metazoa</taxon>
        <taxon>Ecdysozoa</taxon>
        <taxon>Nematoda</taxon>
        <taxon>Chromadorea</taxon>
        <taxon>Rhabditida</taxon>
        <taxon>Tylenchina</taxon>
        <taxon>Panagrolaimomorpha</taxon>
        <taxon>Panagrolaimoidea</taxon>
        <taxon>Panagrolaimidae</taxon>
        <taxon>Panagrolaimus</taxon>
    </lineage>
</organism>
<proteinExistence type="predicted"/>
<evidence type="ECO:0000313" key="1">
    <source>
        <dbReference type="Proteomes" id="UP000887580"/>
    </source>
</evidence>
<dbReference type="Proteomes" id="UP000887580">
    <property type="component" value="Unplaced"/>
</dbReference>
<accession>A0AC35ETR6</accession>
<evidence type="ECO:0000313" key="2">
    <source>
        <dbReference type="WBParaSite" id="PS1159_v2.g10671.t1"/>
    </source>
</evidence>
<dbReference type="WBParaSite" id="PS1159_v2.g10671.t1">
    <property type="protein sequence ID" value="PS1159_v2.g10671.t1"/>
    <property type="gene ID" value="PS1159_v2.g10671"/>
</dbReference>
<protein>
    <submittedName>
        <fullName evidence="2">Uncharacterized protein</fullName>
    </submittedName>
</protein>
<name>A0AC35ETR6_9BILA</name>